<dbReference type="EMBL" id="LAZR01004636">
    <property type="protein sequence ID" value="KKN06868.1"/>
    <property type="molecule type" value="Genomic_DNA"/>
</dbReference>
<accession>A0A0F9QNJ1</accession>
<dbReference type="AlphaFoldDB" id="A0A0F9QNJ1"/>
<evidence type="ECO:0000313" key="1">
    <source>
        <dbReference type="EMBL" id="KKN06868.1"/>
    </source>
</evidence>
<protein>
    <submittedName>
        <fullName evidence="1">Uncharacterized protein</fullName>
    </submittedName>
</protein>
<sequence>MVSASYISTNYDRVTKGYVGFIRIWEGGQLIFSESCKIVRLTIKDALKDAEIEKADILQLNGIV</sequence>
<reference evidence="1" key="1">
    <citation type="journal article" date="2015" name="Nature">
        <title>Complex archaea that bridge the gap between prokaryotes and eukaryotes.</title>
        <authorList>
            <person name="Spang A."/>
            <person name="Saw J.H."/>
            <person name="Jorgensen S.L."/>
            <person name="Zaremba-Niedzwiedzka K."/>
            <person name="Martijn J."/>
            <person name="Lind A.E."/>
            <person name="van Eijk R."/>
            <person name="Schleper C."/>
            <person name="Guy L."/>
            <person name="Ettema T.J."/>
        </authorList>
    </citation>
    <scope>NUCLEOTIDE SEQUENCE</scope>
</reference>
<proteinExistence type="predicted"/>
<comment type="caution">
    <text evidence="1">The sequence shown here is derived from an EMBL/GenBank/DDBJ whole genome shotgun (WGS) entry which is preliminary data.</text>
</comment>
<name>A0A0F9QNJ1_9ZZZZ</name>
<organism evidence="1">
    <name type="scientific">marine sediment metagenome</name>
    <dbReference type="NCBI Taxonomy" id="412755"/>
    <lineage>
        <taxon>unclassified sequences</taxon>
        <taxon>metagenomes</taxon>
        <taxon>ecological metagenomes</taxon>
    </lineage>
</organism>
<gene>
    <name evidence="1" type="ORF">LCGC14_1072980</name>
</gene>